<name>A0ABS8VBB1_DATST</name>
<comment type="caution">
    <text evidence="1">The sequence shown here is derived from an EMBL/GenBank/DDBJ whole genome shotgun (WGS) entry which is preliminary data.</text>
</comment>
<protein>
    <submittedName>
        <fullName evidence="1">Uncharacterized protein</fullName>
    </submittedName>
</protein>
<accession>A0ABS8VBB1</accession>
<evidence type="ECO:0000313" key="1">
    <source>
        <dbReference type="EMBL" id="MCD9644016.1"/>
    </source>
</evidence>
<keyword evidence="2" id="KW-1185">Reference proteome</keyword>
<proteinExistence type="predicted"/>
<organism evidence="1 2">
    <name type="scientific">Datura stramonium</name>
    <name type="common">Jimsonweed</name>
    <name type="synonym">Common thornapple</name>
    <dbReference type="NCBI Taxonomy" id="4076"/>
    <lineage>
        <taxon>Eukaryota</taxon>
        <taxon>Viridiplantae</taxon>
        <taxon>Streptophyta</taxon>
        <taxon>Embryophyta</taxon>
        <taxon>Tracheophyta</taxon>
        <taxon>Spermatophyta</taxon>
        <taxon>Magnoliopsida</taxon>
        <taxon>eudicotyledons</taxon>
        <taxon>Gunneridae</taxon>
        <taxon>Pentapetalae</taxon>
        <taxon>asterids</taxon>
        <taxon>lamiids</taxon>
        <taxon>Solanales</taxon>
        <taxon>Solanaceae</taxon>
        <taxon>Solanoideae</taxon>
        <taxon>Datureae</taxon>
        <taxon>Datura</taxon>
    </lineage>
</organism>
<dbReference type="EMBL" id="JACEIK010004058">
    <property type="protein sequence ID" value="MCD9644016.1"/>
    <property type="molecule type" value="Genomic_DNA"/>
</dbReference>
<reference evidence="1 2" key="1">
    <citation type="journal article" date="2021" name="BMC Genomics">
        <title>Datura genome reveals duplications of psychoactive alkaloid biosynthetic genes and high mutation rate following tissue culture.</title>
        <authorList>
            <person name="Rajewski A."/>
            <person name="Carter-House D."/>
            <person name="Stajich J."/>
            <person name="Litt A."/>
        </authorList>
    </citation>
    <scope>NUCLEOTIDE SEQUENCE [LARGE SCALE GENOMIC DNA]</scope>
    <source>
        <strain evidence="1">AR-01</strain>
    </source>
</reference>
<evidence type="ECO:0000313" key="2">
    <source>
        <dbReference type="Proteomes" id="UP000823775"/>
    </source>
</evidence>
<sequence>MFKHNLEKEYSPSNYSRERLRLYVVEKGDSLLSSVSYVANIGRNACRNTSLESIVLNINNLQPRQVANAIRDATMEVVVREIDHTEKGQN</sequence>
<dbReference type="Proteomes" id="UP000823775">
    <property type="component" value="Unassembled WGS sequence"/>
</dbReference>
<gene>
    <name evidence="1" type="ORF">HAX54_031974</name>
</gene>